<keyword evidence="6" id="KW-0805">Transcription regulation</keyword>
<name>A0A174G558_9FIRM</name>
<dbReference type="SMART" id="SM00448">
    <property type="entry name" value="REC"/>
    <property type="match status" value="1"/>
</dbReference>
<dbReference type="GO" id="GO:0043565">
    <property type="term" value="F:sequence-specific DNA binding"/>
    <property type="evidence" value="ECO:0007669"/>
    <property type="project" value="InterPro"/>
</dbReference>
<evidence type="ECO:0000259" key="12">
    <source>
        <dbReference type="PROSITE" id="PS50110"/>
    </source>
</evidence>
<dbReference type="InterPro" id="IPR009057">
    <property type="entry name" value="Homeodomain-like_sf"/>
</dbReference>
<evidence type="ECO:0000256" key="5">
    <source>
        <dbReference type="ARBA" id="ARBA00023012"/>
    </source>
</evidence>
<evidence type="ECO:0000256" key="10">
    <source>
        <dbReference type="PROSITE-ProRule" id="PRU00169"/>
    </source>
</evidence>
<sequence length="418" mass="48164">MEKILIVDDEMFSRTAIEDILRAEWSGIEVFSARGASEALGILEREEIDLLMTDIKMPGMNGLELLAEVRRRGLSMEVIILSSYNEFDLVRQAMKLGTFDYLFKPAMLPPDIIDVVKKALQKQREKSSSRITESDRKRLSRDREQFFRDLISAAGIGRTWFEERAAAFGLPEPVGKNAVVVFRLIRYRKSMAEIFENDVSLLRASVCNVMSEALDSVKDCQFLCNKFDEYVWIVWEAREDGRQEFYERLEALIRTAADFLSRYYGLEFSIGISRSSASLFDCCQGYTEAADNGRESETGIFYAGGPDSGSLKQEMRAALDYIRDHLGDKDLSLQTVADQVGISRNYFSRIFKEVMSVNFIDYVTRLRVEKARSLYMNTDMKIYEIAELVGYSDWHYLYSVYKKQLGHSMSKEKRRKNP</sequence>
<dbReference type="GO" id="GO:0005737">
    <property type="term" value="C:cytoplasm"/>
    <property type="evidence" value="ECO:0007669"/>
    <property type="project" value="UniProtKB-SubCell"/>
</dbReference>
<dbReference type="InterPro" id="IPR018060">
    <property type="entry name" value="HTH_AraC"/>
</dbReference>
<evidence type="ECO:0000256" key="8">
    <source>
        <dbReference type="ARBA" id="ARBA00023163"/>
    </source>
</evidence>
<feature type="modified residue" description="4-aspartylphosphate" evidence="10">
    <location>
        <position position="54"/>
    </location>
</feature>
<comment type="subcellular location">
    <subcellularLocation>
        <location evidence="1">Cytoplasm</location>
    </subcellularLocation>
</comment>
<comment type="function">
    <text evidence="9">May play the central regulatory role in sporulation. It may be an element of the effector pathway responsible for the activation of sporulation genes in response to nutritional stress. Spo0A may act in concert with spo0H (a sigma factor) to control the expression of some genes that are critical to the sporulation process.</text>
</comment>
<keyword evidence="3" id="KW-0963">Cytoplasm</keyword>
<dbReference type="Pfam" id="PF12833">
    <property type="entry name" value="HTH_18"/>
    <property type="match status" value="1"/>
</dbReference>
<evidence type="ECO:0000256" key="3">
    <source>
        <dbReference type="ARBA" id="ARBA00022490"/>
    </source>
</evidence>
<dbReference type="Gene3D" id="1.10.10.60">
    <property type="entry name" value="Homeodomain-like"/>
    <property type="match status" value="2"/>
</dbReference>
<dbReference type="PANTHER" id="PTHR42713:SF3">
    <property type="entry name" value="TRANSCRIPTIONAL REGULATORY PROTEIN HPTR"/>
    <property type="match status" value="1"/>
</dbReference>
<organism evidence="13 14">
    <name type="scientific">Hungatella hathewayi</name>
    <dbReference type="NCBI Taxonomy" id="154046"/>
    <lineage>
        <taxon>Bacteria</taxon>
        <taxon>Bacillati</taxon>
        <taxon>Bacillota</taxon>
        <taxon>Clostridia</taxon>
        <taxon>Lachnospirales</taxon>
        <taxon>Lachnospiraceae</taxon>
        <taxon>Hungatella</taxon>
    </lineage>
</organism>
<protein>
    <recommendedName>
        <fullName evidence="2">Stage 0 sporulation protein A homolog</fullName>
    </recommendedName>
</protein>
<dbReference type="SUPFAM" id="SSF46689">
    <property type="entry name" value="Homeodomain-like"/>
    <property type="match status" value="2"/>
</dbReference>
<evidence type="ECO:0000256" key="9">
    <source>
        <dbReference type="ARBA" id="ARBA00024867"/>
    </source>
</evidence>
<feature type="domain" description="Response regulatory" evidence="12">
    <location>
        <begin position="3"/>
        <end position="119"/>
    </location>
</feature>
<dbReference type="InterPro" id="IPR051552">
    <property type="entry name" value="HptR"/>
</dbReference>
<evidence type="ECO:0000256" key="2">
    <source>
        <dbReference type="ARBA" id="ARBA00018672"/>
    </source>
</evidence>
<dbReference type="Gene3D" id="3.40.50.2300">
    <property type="match status" value="1"/>
</dbReference>
<dbReference type="PROSITE" id="PS50110">
    <property type="entry name" value="RESPONSE_REGULATORY"/>
    <property type="match status" value="1"/>
</dbReference>
<evidence type="ECO:0000259" key="11">
    <source>
        <dbReference type="PROSITE" id="PS01124"/>
    </source>
</evidence>
<dbReference type="GO" id="GO:0016740">
    <property type="term" value="F:transferase activity"/>
    <property type="evidence" value="ECO:0007669"/>
    <property type="project" value="UniProtKB-KW"/>
</dbReference>
<dbReference type="Proteomes" id="UP000095651">
    <property type="component" value="Unassembled WGS sequence"/>
</dbReference>
<feature type="domain" description="HTH araC/xylS-type" evidence="11">
    <location>
        <begin position="316"/>
        <end position="415"/>
    </location>
</feature>
<dbReference type="GO" id="GO:0003700">
    <property type="term" value="F:DNA-binding transcription factor activity"/>
    <property type="evidence" value="ECO:0007669"/>
    <property type="project" value="InterPro"/>
</dbReference>
<keyword evidence="4 10" id="KW-0597">Phosphoprotein</keyword>
<dbReference type="PANTHER" id="PTHR42713">
    <property type="entry name" value="HISTIDINE KINASE-RELATED"/>
    <property type="match status" value="1"/>
</dbReference>
<dbReference type="CDD" id="cd17536">
    <property type="entry name" value="REC_YesN-like"/>
    <property type="match status" value="1"/>
</dbReference>
<keyword evidence="13" id="KW-0808">Transferase</keyword>
<evidence type="ECO:0000256" key="7">
    <source>
        <dbReference type="ARBA" id="ARBA00023125"/>
    </source>
</evidence>
<evidence type="ECO:0000313" key="13">
    <source>
        <dbReference type="EMBL" id="CUO57614.1"/>
    </source>
</evidence>
<dbReference type="SMART" id="SM00342">
    <property type="entry name" value="HTH_ARAC"/>
    <property type="match status" value="1"/>
</dbReference>
<gene>
    <name evidence="13" type="primary">spo0F</name>
    <name evidence="13" type="ORF">ERS852407_03249</name>
</gene>
<reference evidence="13 14" key="1">
    <citation type="submission" date="2015-09" db="EMBL/GenBank/DDBJ databases">
        <authorList>
            <consortium name="Pathogen Informatics"/>
        </authorList>
    </citation>
    <scope>NUCLEOTIDE SEQUENCE [LARGE SCALE GENOMIC DNA]</scope>
    <source>
        <strain evidence="13 14">2789STDY5608850</strain>
    </source>
</reference>
<dbReference type="EMBL" id="CYZE01000008">
    <property type="protein sequence ID" value="CUO57614.1"/>
    <property type="molecule type" value="Genomic_DNA"/>
</dbReference>
<dbReference type="InterPro" id="IPR001789">
    <property type="entry name" value="Sig_transdc_resp-reg_receiver"/>
</dbReference>
<dbReference type="PROSITE" id="PS01124">
    <property type="entry name" value="HTH_ARAC_FAMILY_2"/>
    <property type="match status" value="1"/>
</dbReference>
<keyword evidence="5" id="KW-0902">Two-component regulatory system</keyword>
<keyword evidence="8" id="KW-0804">Transcription</keyword>
<dbReference type="Pfam" id="PF00072">
    <property type="entry name" value="Response_reg"/>
    <property type="match status" value="1"/>
</dbReference>
<evidence type="ECO:0000313" key="14">
    <source>
        <dbReference type="Proteomes" id="UP000095651"/>
    </source>
</evidence>
<proteinExistence type="predicted"/>
<dbReference type="RefSeq" id="WP_055656741.1">
    <property type="nucleotide sequence ID" value="NZ_CABIXC010000008.1"/>
</dbReference>
<accession>A0A174G558</accession>
<dbReference type="InterPro" id="IPR041522">
    <property type="entry name" value="CdaR_GGDEF"/>
</dbReference>
<dbReference type="SUPFAM" id="SSF52172">
    <property type="entry name" value="CheY-like"/>
    <property type="match status" value="1"/>
</dbReference>
<dbReference type="AlphaFoldDB" id="A0A174G558"/>
<dbReference type="InterPro" id="IPR011006">
    <property type="entry name" value="CheY-like_superfamily"/>
</dbReference>
<keyword evidence="7" id="KW-0238">DNA-binding</keyword>
<dbReference type="Pfam" id="PF17853">
    <property type="entry name" value="GGDEF_2"/>
    <property type="match status" value="1"/>
</dbReference>
<evidence type="ECO:0000256" key="1">
    <source>
        <dbReference type="ARBA" id="ARBA00004496"/>
    </source>
</evidence>
<dbReference type="GO" id="GO:0000160">
    <property type="term" value="P:phosphorelay signal transduction system"/>
    <property type="evidence" value="ECO:0007669"/>
    <property type="project" value="UniProtKB-KW"/>
</dbReference>
<evidence type="ECO:0000256" key="6">
    <source>
        <dbReference type="ARBA" id="ARBA00023015"/>
    </source>
</evidence>
<evidence type="ECO:0000256" key="4">
    <source>
        <dbReference type="ARBA" id="ARBA00022553"/>
    </source>
</evidence>